<evidence type="ECO:0000256" key="2">
    <source>
        <dbReference type="ARBA" id="ARBA00022448"/>
    </source>
</evidence>
<dbReference type="PANTHER" id="PTHR23513">
    <property type="entry name" value="INTEGRAL MEMBRANE EFFLUX PROTEIN-RELATED"/>
    <property type="match status" value="1"/>
</dbReference>
<comment type="subcellular location">
    <subcellularLocation>
        <location evidence="1">Cell inner membrane</location>
        <topology evidence="1">Multi-pass membrane protein</topology>
    </subcellularLocation>
</comment>
<feature type="transmembrane region" description="Helical" evidence="8">
    <location>
        <begin position="119"/>
        <end position="142"/>
    </location>
</feature>
<evidence type="ECO:0000256" key="3">
    <source>
        <dbReference type="ARBA" id="ARBA00022475"/>
    </source>
</evidence>
<dbReference type="SUPFAM" id="SSF103473">
    <property type="entry name" value="MFS general substrate transporter"/>
    <property type="match status" value="2"/>
</dbReference>
<keyword evidence="5 8" id="KW-1133">Transmembrane helix</keyword>
<feature type="transmembrane region" description="Helical" evidence="8">
    <location>
        <begin position="386"/>
        <end position="407"/>
    </location>
</feature>
<feature type="transmembrane region" description="Helical" evidence="8">
    <location>
        <begin position="91"/>
        <end position="113"/>
    </location>
</feature>
<feature type="region of interest" description="Disordered" evidence="7">
    <location>
        <begin position="418"/>
        <end position="446"/>
    </location>
</feature>
<feature type="transmembrane region" description="Helical" evidence="8">
    <location>
        <begin position="154"/>
        <end position="179"/>
    </location>
</feature>
<dbReference type="RefSeq" id="WP_328959805.1">
    <property type="nucleotide sequence ID" value="NZ_CP108090.1"/>
</dbReference>
<evidence type="ECO:0000256" key="6">
    <source>
        <dbReference type="ARBA" id="ARBA00023136"/>
    </source>
</evidence>
<name>A0ABZ1T4E0_STRVG</name>
<sequence length="446" mass="45081">MGPDLSRVMRSSPYWPVVSHTTLRRVLPGFAVSSLGDGMAVVAVSWLAIELAPAADRGIWVALAAAAYTLSGAVGALLLGRFLRHRPPTQLAGWDAALRAGALGAIPVLYAFGALGIHGYVALLAVSSVLHSWGQAGVYTLIARVLPERDHLAGNAVLSGVGSIATVAGPPLATLLIAFGSPATVLAVDATTFLVLAVTFLVAVPKDAVPEPEDDTASRAAGFAVIRRSPALSGLLALSFAFFFLFGPVYVALPLHVSDDLGASAGVLAGFYTAFGIGAVLGSVLTGHLSRWRLWPTTVGIVIGFGALMLPLGLGAPTAMSVVCFGVAGLLWPPYSSLSTTLFQRSAPSALLPQALAASSAVRVLSVPLGTALGGPLAGGLGAVGALRLSGAGIVVVGLVAASALTLRAARTCHEPAAGTAKPACAEAEAERETETDAEQQAGAQP</sequence>
<dbReference type="CDD" id="cd06173">
    <property type="entry name" value="MFS_MefA_like"/>
    <property type="match status" value="1"/>
</dbReference>
<evidence type="ECO:0000313" key="10">
    <source>
        <dbReference type="Proteomes" id="UP001432039"/>
    </source>
</evidence>
<feature type="transmembrane region" description="Helical" evidence="8">
    <location>
        <begin position="26"/>
        <end position="47"/>
    </location>
</feature>
<dbReference type="Proteomes" id="UP001432039">
    <property type="component" value="Chromosome"/>
</dbReference>
<keyword evidence="6 8" id="KW-0472">Membrane</keyword>
<dbReference type="InterPro" id="IPR011701">
    <property type="entry name" value="MFS"/>
</dbReference>
<dbReference type="PANTHER" id="PTHR23513:SF9">
    <property type="entry name" value="ENTEROBACTIN EXPORTER ENTS"/>
    <property type="match status" value="1"/>
</dbReference>
<evidence type="ECO:0000256" key="4">
    <source>
        <dbReference type="ARBA" id="ARBA00022692"/>
    </source>
</evidence>
<dbReference type="InterPro" id="IPR036259">
    <property type="entry name" value="MFS_trans_sf"/>
</dbReference>
<dbReference type="Pfam" id="PF07690">
    <property type="entry name" value="MFS_1"/>
    <property type="match status" value="1"/>
</dbReference>
<dbReference type="EMBL" id="CP108090">
    <property type="protein sequence ID" value="WUQ10243.1"/>
    <property type="molecule type" value="Genomic_DNA"/>
</dbReference>
<organism evidence="9 10">
    <name type="scientific">Streptomyces virginiae</name>
    <name type="common">Streptomyces cinnamonensis</name>
    <dbReference type="NCBI Taxonomy" id="1961"/>
    <lineage>
        <taxon>Bacteria</taxon>
        <taxon>Bacillati</taxon>
        <taxon>Actinomycetota</taxon>
        <taxon>Actinomycetes</taxon>
        <taxon>Kitasatosporales</taxon>
        <taxon>Streptomycetaceae</taxon>
        <taxon>Streptomyces</taxon>
    </lineage>
</organism>
<protein>
    <submittedName>
        <fullName evidence="9">MFS transporter</fullName>
    </submittedName>
</protein>
<evidence type="ECO:0000313" key="9">
    <source>
        <dbReference type="EMBL" id="WUQ10243.1"/>
    </source>
</evidence>
<evidence type="ECO:0000256" key="1">
    <source>
        <dbReference type="ARBA" id="ARBA00004429"/>
    </source>
</evidence>
<feature type="transmembrane region" description="Helical" evidence="8">
    <location>
        <begin position="265"/>
        <end position="287"/>
    </location>
</feature>
<reference evidence="9" key="1">
    <citation type="submission" date="2022-10" db="EMBL/GenBank/DDBJ databases">
        <title>The complete genomes of actinobacterial strains from the NBC collection.</title>
        <authorList>
            <person name="Joergensen T.S."/>
            <person name="Alvarez Arevalo M."/>
            <person name="Sterndorff E.B."/>
            <person name="Faurdal D."/>
            <person name="Vuksanovic O."/>
            <person name="Mourched A.-S."/>
            <person name="Charusanti P."/>
            <person name="Shaw S."/>
            <person name="Blin K."/>
            <person name="Weber T."/>
        </authorList>
    </citation>
    <scope>NUCLEOTIDE SEQUENCE</scope>
    <source>
        <strain evidence="9">NBC_00248</strain>
    </source>
</reference>
<gene>
    <name evidence="9" type="ORF">OG517_01655</name>
</gene>
<proteinExistence type="predicted"/>
<accession>A0ABZ1T4E0</accession>
<feature type="transmembrane region" description="Helical" evidence="8">
    <location>
        <begin position="59"/>
        <end position="79"/>
    </location>
</feature>
<feature type="transmembrane region" description="Helical" evidence="8">
    <location>
        <begin position="299"/>
        <end position="332"/>
    </location>
</feature>
<feature type="transmembrane region" description="Helical" evidence="8">
    <location>
        <begin position="235"/>
        <end position="253"/>
    </location>
</feature>
<keyword evidence="2" id="KW-0813">Transport</keyword>
<evidence type="ECO:0000256" key="5">
    <source>
        <dbReference type="ARBA" id="ARBA00022989"/>
    </source>
</evidence>
<evidence type="ECO:0000256" key="8">
    <source>
        <dbReference type="SAM" id="Phobius"/>
    </source>
</evidence>
<evidence type="ECO:0000256" key="7">
    <source>
        <dbReference type="SAM" id="MobiDB-lite"/>
    </source>
</evidence>
<keyword evidence="3" id="KW-1003">Cell membrane</keyword>
<dbReference type="Gene3D" id="1.20.1250.20">
    <property type="entry name" value="MFS general substrate transporter like domains"/>
    <property type="match status" value="1"/>
</dbReference>
<feature type="transmembrane region" description="Helical" evidence="8">
    <location>
        <begin position="185"/>
        <end position="204"/>
    </location>
</feature>
<feature type="compositionally biased region" description="Low complexity" evidence="7">
    <location>
        <begin position="418"/>
        <end position="427"/>
    </location>
</feature>
<keyword evidence="4 8" id="KW-0812">Transmembrane</keyword>
<keyword evidence="10" id="KW-1185">Reference proteome</keyword>